<feature type="transmembrane region" description="Helical" evidence="1">
    <location>
        <begin position="12"/>
        <end position="31"/>
    </location>
</feature>
<keyword evidence="1" id="KW-0472">Membrane</keyword>
<evidence type="ECO:0000256" key="1">
    <source>
        <dbReference type="SAM" id="Phobius"/>
    </source>
</evidence>
<dbReference type="PIRSF" id="PIRSF005610">
    <property type="entry name" value="SirB"/>
    <property type="match status" value="1"/>
</dbReference>
<feature type="transmembrane region" description="Helical" evidence="1">
    <location>
        <begin position="98"/>
        <end position="119"/>
    </location>
</feature>
<dbReference type="RefSeq" id="WP_015819503.1">
    <property type="nucleotide sequence ID" value="NC_012997.1"/>
</dbReference>
<dbReference type="PANTHER" id="PTHR39594:SF1">
    <property type="entry name" value="PROTEIN YCHQ"/>
    <property type="match status" value="1"/>
</dbReference>
<accession>C5BLU0</accession>
<dbReference type="PANTHER" id="PTHR39594">
    <property type="entry name" value="PROTEIN YCHQ"/>
    <property type="match status" value="1"/>
</dbReference>
<keyword evidence="1" id="KW-1133">Transmembrane helix</keyword>
<dbReference type="Proteomes" id="UP000009080">
    <property type="component" value="Chromosome"/>
</dbReference>
<dbReference type="HOGENOM" id="CLU_123860_2_0_6"/>
<dbReference type="STRING" id="377629.TERTU_2612"/>
<dbReference type="InterPro" id="IPR007360">
    <property type="entry name" value="SirB"/>
</dbReference>
<dbReference type="OrthoDB" id="5588650at2"/>
<dbReference type="AlphaFoldDB" id="C5BLU0"/>
<evidence type="ECO:0000313" key="2">
    <source>
        <dbReference type="EMBL" id="ACR13389.1"/>
    </source>
</evidence>
<dbReference type="Pfam" id="PF04247">
    <property type="entry name" value="SirB"/>
    <property type="match status" value="1"/>
</dbReference>
<dbReference type="GO" id="GO:0005886">
    <property type="term" value="C:plasma membrane"/>
    <property type="evidence" value="ECO:0007669"/>
    <property type="project" value="TreeGrafter"/>
</dbReference>
<sequence>MPYILVAKHLHVWFALLTFVGFSLRFLWLIGRSDLLHKRWVKILPHINDTGLLISGVTLAIFFGYSPFAVFWFGVKLALIALYIVLGVLLFRTHQNRLYQITLFSMSFITYFFIIIVVLTKPN</sequence>
<dbReference type="eggNOG" id="COG3094">
    <property type="taxonomic scope" value="Bacteria"/>
</dbReference>
<keyword evidence="1" id="KW-0812">Transmembrane</keyword>
<feature type="transmembrane region" description="Helical" evidence="1">
    <location>
        <begin position="69"/>
        <end position="91"/>
    </location>
</feature>
<gene>
    <name evidence="2" type="ordered locus">TERTU_2612</name>
</gene>
<reference evidence="2 3" key="1">
    <citation type="journal article" date="2009" name="PLoS ONE">
        <title>The complete genome of Teredinibacter turnerae T7901: an intracellular endosymbiont of marine wood-boring bivalves (shipworms).</title>
        <authorList>
            <person name="Yang J.C."/>
            <person name="Madupu R."/>
            <person name="Durkin A.S."/>
            <person name="Ekborg N.A."/>
            <person name="Pedamallu C.S."/>
            <person name="Hostetler J.B."/>
            <person name="Radune D."/>
            <person name="Toms B.S."/>
            <person name="Henrissat B."/>
            <person name="Coutinho P.M."/>
            <person name="Schwarz S."/>
            <person name="Field L."/>
            <person name="Trindade-Silva A.E."/>
            <person name="Soares C.A.G."/>
            <person name="Elshahawi S."/>
            <person name="Hanora A."/>
            <person name="Schmidt E.W."/>
            <person name="Haygood M.G."/>
            <person name="Posfai J."/>
            <person name="Benner J."/>
            <person name="Madinger C."/>
            <person name="Nove J."/>
            <person name="Anton B."/>
            <person name="Chaudhary K."/>
            <person name="Foster J."/>
            <person name="Holman A."/>
            <person name="Kumar S."/>
            <person name="Lessard P.A."/>
            <person name="Luyten Y.A."/>
            <person name="Slatko B."/>
            <person name="Wood N."/>
            <person name="Wu B."/>
            <person name="Teplitski M."/>
            <person name="Mougous J.D."/>
            <person name="Ward N."/>
            <person name="Eisen J.A."/>
            <person name="Badger J.H."/>
            <person name="Distel D.L."/>
        </authorList>
    </citation>
    <scope>NUCLEOTIDE SEQUENCE [LARGE SCALE GENOMIC DNA]</scope>
    <source>
        <strain evidence="3">ATCC 39867 / T7901</strain>
    </source>
</reference>
<dbReference type="EMBL" id="CP001614">
    <property type="protein sequence ID" value="ACR13389.1"/>
    <property type="molecule type" value="Genomic_DNA"/>
</dbReference>
<proteinExistence type="predicted"/>
<protein>
    <submittedName>
        <fullName evidence="2">Protein SirB</fullName>
    </submittedName>
</protein>
<keyword evidence="3" id="KW-1185">Reference proteome</keyword>
<dbReference type="KEGG" id="ttu:TERTU_2612"/>
<evidence type="ECO:0000313" key="3">
    <source>
        <dbReference type="Proteomes" id="UP000009080"/>
    </source>
</evidence>
<organism evidence="2 3">
    <name type="scientific">Teredinibacter turnerae (strain ATCC 39867 / T7901)</name>
    <dbReference type="NCBI Taxonomy" id="377629"/>
    <lineage>
        <taxon>Bacteria</taxon>
        <taxon>Pseudomonadati</taxon>
        <taxon>Pseudomonadota</taxon>
        <taxon>Gammaproteobacteria</taxon>
        <taxon>Cellvibrionales</taxon>
        <taxon>Cellvibrionaceae</taxon>
        <taxon>Teredinibacter</taxon>
    </lineage>
</organism>
<name>C5BLU0_TERTT</name>
<feature type="transmembrane region" description="Helical" evidence="1">
    <location>
        <begin position="43"/>
        <end position="63"/>
    </location>
</feature>